<dbReference type="Gene3D" id="3.40.50.2300">
    <property type="match status" value="1"/>
</dbReference>
<dbReference type="OrthoDB" id="303614at2759"/>
<feature type="domain" description="PAS" evidence="10">
    <location>
        <begin position="1095"/>
        <end position="1150"/>
    </location>
</feature>
<feature type="region of interest" description="Disordered" evidence="7">
    <location>
        <begin position="476"/>
        <end position="579"/>
    </location>
</feature>
<evidence type="ECO:0000256" key="5">
    <source>
        <dbReference type="ARBA" id="ARBA00022777"/>
    </source>
</evidence>
<evidence type="ECO:0000256" key="4">
    <source>
        <dbReference type="ARBA" id="ARBA00022679"/>
    </source>
</evidence>
<evidence type="ECO:0000256" key="6">
    <source>
        <dbReference type="PROSITE-ProRule" id="PRU00169"/>
    </source>
</evidence>
<keyword evidence="13" id="KW-1185">Reference proteome</keyword>
<feature type="compositionally biased region" description="Polar residues" evidence="7">
    <location>
        <begin position="93"/>
        <end position="108"/>
    </location>
</feature>
<feature type="compositionally biased region" description="Basic and acidic residues" evidence="7">
    <location>
        <begin position="532"/>
        <end position="548"/>
    </location>
</feature>
<feature type="region of interest" description="Disordered" evidence="7">
    <location>
        <begin position="1575"/>
        <end position="1614"/>
    </location>
</feature>
<dbReference type="InterPro" id="IPR004358">
    <property type="entry name" value="Sig_transdc_His_kin-like_C"/>
</dbReference>
<dbReference type="CDD" id="cd16922">
    <property type="entry name" value="HATPase_EvgS-ArcB-TorS-like"/>
    <property type="match status" value="1"/>
</dbReference>
<dbReference type="InterPro" id="IPR003661">
    <property type="entry name" value="HisK_dim/P_dom"/>
</dbReference>
<dbReference type="EC" id="2.7.13.3" evidence="2"/>
<dbReference type="STRING" id="356882.A0A423W310"/>
<dbReference type="CDD" id="cd17546">
    <property type="entry name" value="REC_hyHK_CKI1_RcsC-like"/>
    <property type="match status" value="1"/>
</dbReference>
<feature type="compositionally biased region" description="Acidic residues" evidence="7">
    <location>
        <begin position="405"/>
        <end position="416"/>
    </location>
</feature>
<dbReference type="InterPro" id="IPR001610">
    <property type="entry name" value="PAC"/>
</dbReference>
<dbReference type="PANTHER" id="PTHR43047:SF74">
    <property type="entry name" value="HISTIDINE KINASE-RELATED"/>
    <property type="match status" value="1"/>
</dbReference>
<dbReference type="Gene3D" id="1.10.287.130">
    <property type="match status" value="1"/>
</dbReference>
<reference evidence="12 13" key="1">
    <citation type="submission" date="2015-09" db="EMBL/GenBank/DDBJ databases">
        <title>Host preference determinants of Valsa canker pathogens revealed by comparative genomics.</title>
        <authorList>
            <person name="Yin Z."/>
            <person name="Huang L."/>
        </authorList>
    </citation>
    <scope>NUCLEOTIDE SEQUENCE [LARGE SCALE GENOMIC DNA]</scope>
    <source>
        <strain evidence="12 13">03-1</strain>
    </source>
</reference>
<dbReference type="Pfam" id="PF00512">
    <property type="entry name" value="HisKA"/>
    <property type="match status" value="1"/>
</dbReference>
<feature type="region of interest" description="Disordered" evidence="7">
    <location>
        <begin position="355"/>
        <end position="395"/>
    </location>
</feature>
<evidence type="ECO:0000256" key="2">
    <source>
        <dbReference type="ARBA" id="ARBA00012438"/>
    </source>
</evidence>
<dbReference type="NCBIfam" id="TIGR00229">
    <property type="entry name" value="sensory_box"/>
    <property type="match status" value="1"/>
</dbReference>
<dbReference type="InterPro" id="IPR013655">
    <property type="entry name" value="PAS_fold_3"/>
</dbReference>
<dbReference type="SMART" id="SM00448">
    <property type="entry name" value="REC"/>
    <property type="match status" value="1"/>
</dbReference>
<keyword evidence="5" id="KW-0418">Kinase</keyword>
<proteinExistence type="predicted"/>
<dbReference type="GO" id="GO:0000155">
    <property type="term" value="F:phosphorelay sensor kinase activity"/>
    <property type="evidence" value="ECO:0007669"/>
    <property type="project" value="InterPro"/>
</dbReference>
<dbReference type="PANTHER" id="PTHR43047">
    <property type="entry name" value="TWO-COMPONENT HISTIDINE PROTEIN KINASE"/>
    <property type="match status" value="1"/>
</dbReference>
<dbReference type="Pfam" id="PF02518">
    <property type="entry name" value="HATPase_c"/>
    <property type="match status" value="1"/>
</dbReference>
<dbReference type="Gene3D" id="3.30.565.10">
    <property type="entry name" value="Histidine kinase-like ATPase, C-terminal domain"/>
    <property type="match status" value="1"/>
</dbReference>
<dbReference type="InterPro" id="IPR001789">
    <property type="entry name" value="Sig_transdc_resp-reg_receiver"/>
</dbReference>
<feature type="compositionally biased region" description="Polar residues" evidence="7">
    <location>
        <begin position="935"/>
        <end position="954"/>
    </location>
</feature>
<feature type="compositionally biased region" description="Low complexity" evidence="7">
    <location>
        <begin position="382"/>
        <end position="395"/>
    </location>
</feature>
<keyword evidence="4" id="KW-0808">Transferase</keyword>
<dbReference type="PROSITE" id="PS50109">
    <property type="entry name" value="HIS_KIN"/>
    <property type="match status" value="1"/>
</dbReference>
<dbReference type="InterPro" id="IPR036097">
    <property type="entry name" value="HisK_dim/P_sf"/>
</dbReference>
<dbReference type="InterPro" id="IPR005467">
    <property type="entry name" value="His_kinase_dom"/>
</dbReference>
<feature type="compositionally biased region" description="Basic and acidic residues" evidence="7">
    <location>
        <begin position="888"/>
        <end position="903"/>
    </location>
</feature>
<dbReference type="PROSITE" id="PS50112">
    <property type="entry name" value="PAS"/>
    <property type="match status" value="1"/>
</dbReference>
<dbReference type="EMBL" id="LKEA01000028">
    <property type="protein sequence ID" value="ROV97711.1"/>
    <property type="molecule type" value="Genomic_DNA"/>
</dbReference>
<comment type="catalytic activity">
    <reaction evidence="1">
        <text>ATP + protein L-histidine = ADP + protein N-phospho-L-histidine.</text>
        <dbReference type="EC" id="2.7.13.3"/>
    </reaction>
</comment>
<feature type="domain" description="PAC" evidence="11">
    <location>
        <begin position="1036"/>
        <end position="1088"/>
    </location>
</feature>
<dbReference type="InterPro" id="IPR036890">
    <property type="entry name" value="HATPase_C_sf"/>
</dbReference>
<dbReference type="PRINTS" id="PR00344">
    <property type="entry name" value="BCTRLSENSOR"/>
</dbReference>
<feature type="compositionally biased region" description="Polar residues" evidence="7">
    <location>
        <begin position="1210"/>
        <end position="1219"/>
    </location>
</feature>
<dbReference type="InterPro" id="IPR035965">
    <property type="entry name" value="PAS-like_dom_sf"/>
</dbReference>
<dbReference type="CDD" id="cd00130">
    <property type="entry name" value="PAS"/>
    <property type="match status" value="2"/>
</dbReference>
<feature type="compositionally biased region" description="Polar residues" evidence="7">
    <location>
        <begin position="807"/>
        <end position="825"/>
    </location>
</feature>
<dbReference type="GO" id="GO:0005886">
    <property type="term" value="C:plasma membrane"/>
    <property type="evidence" value="ECO:0007669"/>
    <property type="project" value="TreeGrafter"/>
</dbReference>
<evidence type="ECO:0000313" key="13">
    <source>
        <dbReference type="Proteomes" id="UP000283895"/>
    </source>
</evidence>
<protein>
    <recommendedName>
        <fullName evidence="2">histidine kinase</fullName>
        <ecNumber evidence="2">2.7.13.3</ecNumber>
    </recommendedName>
</protein>
<dbReference type="SMART" id="SM00086">
    <property type="entry name" value="PAC"/>
    <property type="match status" value="2"/>
</dbReference>
<feature type="domain" description="Response regulatory" evidence="9">
    <location>
        <begin position="1845"/>
        <end position="1967"/>
    </location>
</feature>
<feature type="compositionally biased region" description="Basic and acidic residues" evidence="7">
    <location>
        <begin position="486"/>
        <end position="502"/>
    </location>
</feature>
<feature type="domain" description="Histidine kinase" evidence="8">
    <location>
        <begin position="1312"/>
        <end position="1537"/>
    </location>
</feature>
<feature type="region of interest" description="Disordered" evidence="7">
    <location>
        <begin position="402"/>
        <end position="421"/>
    </location>
</feature>
<accession>A0A423W310</accession>
<dbReference type="SUPFAM" id="SSF55874">
    <property type="entry name" value="ATPase domain of HSP90 chaperone/DNA topoisomerase II/histidine kinase"/>
    <property type="match status" value="1"/>
</dbReference>
<name>A0A423W310_9PEZI</name>
<dbReference type="PROSITE" id="PS50113">
    <property type="entry name" value="PAC"/>
    <property type="match status" value="2"/>
</dbReference>
<dbReference type="SMART" id="SM00387">
    <property type="entry name" value="HATPase_c"/>
    <property type="match status" value="1"/>
</dbReference>
<dbReference type="SMART" id="SM00388">
    <property type="entry name" value="HisKA"/>
    <property type="match status" value="1"/>
</dbReference>
<dbReference type="SUPFAM" id="SSF52172">
    <property type="entry name" value="CheY-like"/>
    <property type="match status" value="1"/>
</dbReference>
<dbReference type="SMART" id="SM00091">
    <property type="entry name" value="PAS"/>
    <property type="match status" value="2"/>
</dbReference>
<feature type="compositionally biased region" description="Polar residues" evidence="7">
    <location>
        <begin position="758"/>
        <end position="768"/>
    </location>
</feature>
<feature type="region of interest" description="Disordered" evidence="7">
    <location>
        <begin position="758"/>
        <end position="912"/>
    </location>
</feature>
<dbReference type="Pfam" id="PF00072">
    <property type="entry name" value="Response_reg"/>
    <property type="match status" value="1"/>
</dbReference>
<dbReference type="Proteomes" id="UP000283895">
    <property type="component" value="Unassembled WGS sequence"/>
</dbReference>
<dbReference type="SUPFAM" id="SSF55785">
    <property type="entry name" value="PYP-like sensor domain (PAS domain)"/>
    <property type="match status" value="2"/>
</dbReference>
<comment type="caution">
    <text evidence="12">The sequence shown here is derived from an EMBL/GenBank/DDBJ whole genome shotgun (WGS) entry which is preliminary data.</text>
</comment>
<feature type="compositionally biased region" description="Polar residues" evidence="7">
    <location>
        <begin position="209"/>
        <end position="221"/>
    </location>
</feature>
<evidence type="ECO:0000259" key="11">
    <source>
        <dbReference type="PROSITE" id="PS50113"/>
    </source>
</evidence>
<dbReference type="InterPro" id="IPR000014">
    <property type="entry name" value="PAS"/>
</dbReference>
<evidence type="ECO:0000259" key="9">
    <source>
        <dbReference type="PROSITE" id="PS50110"/>
    </source>
</evidence>
<feature type="region of interest" description="Disordered" evidence="7">
    <location>
        <begin position="935"/>
        <end position="958"/>
    </location>
</feature>
<feature type="domain" description="PAC" evidence="11">
    <location>
        <begin position="1249"/>
        <end position="1301"/>
    </location>
</feature>
<dbReference type="Gene3D" id="3.30.450.20">
    <property type="entry name" value="PAS domain"/>
    <property type="match status" value="2"/>
</dbReference>
<dbReference type="Pfam" id="PF08447">
    <property type="entry name" value="PAS_3"/>
    <property type="match status" value="1"/>
</dbReference>
<dbReference type="CDD" id="cd00082">
    <property type="entry name" value="HisKA"/>
    <property type="match status" value="1"/>
</dbReference>
<organism evidence="12 13">
    <name type="scientific">Cytospora schulzeri</name>
    <dbReference type="NCBI Taxonomy" id="448051"/>
    <lineage>
        <taxon>Eukaryota</taxon>
        <taxon>Fungi</taxon>
        <taxon>Dikarya</taxon>
        <taxon>Ascomycota</taxon>
        <taxon>Pezizomycotina</taxon>
        <taxon>Sordariomycetes</taxon>
        <taxon>Sordariomycetidae</taxon>
        <taxon>Diaporthales</taxon>
        <taxon>Cytosporaceae</taxon>
        <taxon>Cytospora</taxon>
    </lineage>
</organism>
<evidence type="ECO:0000313" key="12">
    <source>
        <dbReference type="EMBL" id="ROV97711.1"/>
    </source>
</evidence>
<dbReference type="FunFam" id="1.10.287.130:FF:000050">
    <property type="entry name" value="Related to histidine kinase"/>
    <property type="match status" value="1"/>
</dbReference>
<dbReference type="SUPFAM" id="SSF47384">
    <property type="entry name" value="Homodimeric domain of signal transducing histidine kinase"/>
    <property type="match status" value="1"/>
</dbReference>
<dbReference type="InterPro" id="IPR000700">
    <property type="entry name" value="PAS-assoc_C"/>
</dbReference>
<dbReference type="GO" id="GO:0009927">
    <property type="term" value="F:histidine phosphotransfer kinase activity"/>
    <property type="evidence" value="ECO:0007669"/>
    <property type="project" value="TreeGrafter"/>
</dbReference>
<feature type="region of interest" description="Disordered" evidence="7">
    <location>
        <begin position="209"/>
        <end position="231"/>
    </location>
</feature>
<sequence length="1967" mass="215910">MSELSKAAGEGQLPLQDPRILAVSRSTPTNAGGGNGQNSPGSPAVQDQDRSTLAEKESNENNGGKEPEPRYRVDSASQLSQYREQLARDMQRQGLNARSGQFPGQASRVSPILEEAFAPSSPSPMSPPSTTSTNDSIESNQTIRGGVTPGVVAKTPSYPFPRVGTPGYIPSSIHKPFTTLSPTGTASNLPSSSAMAAAAFGSSYPQDKILSNPSTPASAMSFQPIDTLDQDNPDFPTPNLYDMSLMLSSEPGLDAWWRTVVHIMTVFYKAERLTLSVPADSTDLENVPWGQKATYNARQEDSLSMEYMARGSSLGPSIMDDTSEIASPAGDPTVKLQPIPRPQIQTRHSFTAFEDEKQRTVSSAKPSFISKRPGLFTRSKSTYPGTPETETPHTGLNQQALAEHDAEEPDIPDEWEAPTPQKENHGRVFELLQALDYEADPLIDHHGVTRVLERGRVIALTRSYPYLEDMMLGSKPAESKPLARSHSPEGIRMKGKRLRNESSTKLSNILSSAHPIRAHPHDRRPGQNIDKMISEGEPRRPPTPKYEEYEQTPPSPWSQSPAPSPAIRADPKDNPFFTDAVVDESSFNPTQKTPDYSAIGPQEAIGVDNAWTVLHIPLRHPLLSKPSGFRLDSTLMEQKSSRRGKDYVSDFDKQHESDAFRKEKQTPIAILSILSTTIPYPSNLRYSLEHLSPHLATSFSLCRHYSSLESELARMHHRRPRIAGFGAVDPEGRPITDPAILNYAVSEDVADQSIAGSLTSPSEYSARSRSIAGTPGGTPGWEPTGLGGVMEKRPAVPSPAPVGGDSYFTTKSRSGSKTDLTSAAQQRVRRNSRGSTTSEKRSSLRLSGGLSLESGGLSPDVNELDVAEDVGGRTSDDLPTFTFPRRGPSKEAPVERKEEKTNESKGLSRSLSHTIHRHTKLHSYGGDFATTFQSLPPGSTFPTRAPTRSESLPANSPEMAFPTDKLKDLILDSLPAQLFVALPGAGGIVWVNSRYLAYRGQSLAELHADAHASIHPDDRDTYLRAWGRAVKTGTDFHMNVRIRRFDGAFRCFSARVVACRNKRNEIVHHLGSYTDIHEQTMAELKLVRQQEIEASEAKYRFLANLIPQIIFTATEDEGITFANEQWLAYTGQSEDDAMGLGFMDYVHPDDLAKCRIPSGQNSRHSALGRAMAAKKGQAEPPKADKLFRHSANKSTGHPETNIRGVHYPLSRQNSSSSDSVYELPSANLTELAKEGIVKVGTDSNGRLSYATEIRLRSKSGEYRWHLIRCVEIDNIGNSVSSYFGSATDINDHKLLEAKLKEAMESKSRFLSNMSHEIRTPLIGISGMVSFLQDTTLNEEQRDYTNTIQTSANSLLMIINDILDLSKVDAGMMKLNHEWFHTRALIEDVNELVSAMAIARRLELNYIVEEDVPTWIKGDRVRIRQVLLNVIGNAIKFTETGEVFSRCRVKAGAPGLGENQAMLEFAVIDTGRGFTEEEAKLIFKPFSQIDGSSTRAHGGSGLGLVISRQLVELHGGRMEGTAVPGEGATFTFTAKFGLPTEEDHPDAPVSSLAPQTPAVLEDIPTQPFRQFTITKHRGSPVVSPGSVEPDSSPAVASSGSSNPSITSTGTRVTGRSSISSVNAGLARFSEAARASGQDLSQMKLEMPSGRISPGHVPTPDYLGNMNNSGDFRPPMFSILVICPQKYSREATVQHIEMTLPKDVPHQITALASAQEAENLIGRDDPVIFTHVLINLPSPEEITRLMEEISHSTLLSKATVVLLSDSIQRQALTKLVEGTDRADLISDNKVTYVYKPVKPSRLAVIFDPAKERDMSVDRSRSSAQRIVETQKKSYQEVEKRMGNKGYKVLLVEDNPVNQKVLKKYLVKVGLEVELAMDGQECTDMVFGHPHGFYSLILCDLHMPRKDGYQACREVRAWESKNDYKKLPIIALSANVMSDVQEKCVEAGFSDYVTKPVDFIDLSTALSKFF</sequence>
<dbReference type="FunFam" id="3.40.50.2300:FF:000158">
    <property type="entry name" value="Sensor histidine kinase/response regulator"/>
    <property type="match status" value="1"/>
</dbReference>
<feature type="compositionally biased region" description="Low complexity" evidence="7">
    <location>
        <begin position="844"/>
        <end position="858"/>
    </location>
</feature>
<feature type="region of interest" description="Disordered" evidence="7">
    <location>
        <begin position="1158"/>
        <end position="1220"/>
    </location>
</feature>
<keyword evidence="3 6" id="KW-0597">Phosphoprotein</keyword>
<feature type="compositionally biased region" description="Polar residues" evidence="7">
    <location>
        <begin position="134"/>
        <end position="143"/>
    </location>
</feature>
<feature type="modified residue" description="4-aspartylphosphate" evidence="6">
    <location>
        <position position="1897"/>
    </location>
</feature>
<dbReference type="PROSITE" id="PS50110">
    <property type="entry name" value="RESPONSE_REGULATORY"/>
    <property type="match status" value="1"/>
</dbReference>
<feature type="compositionally biased region" description="Basic and acidic residues" evidence="7">
    <location>
        <begin position="47"/>
        <end position="73"/>
    </location>
</feature>
<feature type="region of interest" description="Disordered" evidence="7">
    <location>
        <begin position="1"/>
        <end position="160"/>
    </location>
</feature>
<evidence type="ECO:0000256" key="3">
    <source>
        <dbReference type="ARBA" id="ARBA00022553"/>
    </source>
</evidence>
<feature type="compositionally biased region" description="Low complexity" evidence="7">
    <location>
        <begin position="1590"/>
        <end position="1614"/>
    </location>
</feature>
<dbReference type="InterPro" id="IPR011006">
    <property type="entry name" value="CheY-like_superfamily"/>
</dbReference>
<gene>
    <name evidence="12" type="ORF">VMCG_07342</name>
</gene>
<evidence type="ECO:0000259" key="10">
    <source>
        <dbReference type="PROSITE" id="PS50112"/>
    </source>
</evidence>
<evidence type="ECO:0000256" key="1">
    <source>
        <dbReference type="ARBA" id="ARBA00000085"/>
    </source>
</evidence>
<dbReference type="InterPro" id="IPR003594">
    <property type="entry name" value="HATPase_dom"/>
</dbReference>
<dbReference type="FunFam" id="3.30.565.10:FF:000010">
    <property type="entry name" value="Sensor histidine kinase RcsC"/>
    <property type="match status" value="1"/>
</dbReference>
<evidence type="ECO:0000259" key="8">
    <source>
        <dbReference type="PROSITE" id="PS50109"/>
    </source>
</evidence>
<evidence type="ECO:0000256" key="7">
    <source>
        <dbReference type="SAM" id="MobiDB-lite"/>
    </source>
</evidence>